<comment type="caution">
    <text evidence="3">The sequence shown here is derived from an EMBL/GenBank/DDBJ whole genome shotgun (WGS) entry which is preliminary data.</text>
</comment>
<gene>
    <name evidence="3" type="ORF">NM961_09330</name>
</gene>
<feature type="region of interest" description="Disordered" evidence="1">
    <location>
        <begin position="466"/>
        <end position="487"/>
    </location>
</feature>
<dbReference type="RefSeq" id="WP_255913922.1">
    <property type="nucleotide sequence ID" value="NZ_JANFQO010000007.1"/>
</dbReference>
<dbReference type="Pfam" id="PF13699">
    <property type="entry name" value="eCIS_core"/>
    <property type="match status" value="1"/>
</dbReference>
<name>A0ABT1QRI8_9GAMM</name>
<sequence length="665" mass="69286">MRRFQPPPLSASLTTPLLQRKCACGKNAGKGAQECSGCAGARVQREALGSAQPAIPDSVQATLRGPGQSLPDATRRFMQQRLGQDFSGVRVHADAAAAASARAVDAAAYTVGSHVVFGAGRYAPQNPAGQRLLAHELTHVMQQRGAAMPAPGELRMDAPDSTAEREADRAAERVHDAGSAPPATRAAGTAQLSRAQAEIPDAASLTMNLGNTPGSGLQFTPAGVTDSVVGFVGAQPGLLQGGISRLNVILGENLTPRLLAVQLLPLWNTATPSTAPGGAPNPRTLLDADELARGLLMYNQFYLGLPGMARWRAGLRLPLPADVNGSVATVNPLQIRALAGSFPAAFEPLLDQRASAPAAAAPAQLAADAAQFLAANTDALGRGIALQARAITNAPAERALIHAVMDQLGNAGFDVALVFMDFLLQPEFQLLAAQRDGVAILGDIRDALAKAPAALTAKQQDSLARANRQMAGLSGTGAAPPQAMRTRAQKTVDIDTVLLDGSNRDPAADVRQADSQLVQCNVRLRHVGKHVATPQQSADWIGAEGELDDAGCGSAREPEKLAREANAAFGLSSRLRAFYVRRVKSARASSCPPGGSAAALGNTTWVGNASDGRTLGHELGHILLDFPLSVNDHSSDTTRLMAISNISPLGETLNDDECTRIHRHA</sequence>
<evidence type="ECO:0000313" key="4">
    <source>
        <dbReference type="Proteomes" id="UP001165498"/>
    </source>
</evidence>
<feature type="domain" description="eCIS core" evidence="2">
    <location>
        <begin position="70"/>
        <end position="146"/>
    </location>
</feature>
<reference evidence="3" key="1">
    <citation type="submission" date="2022-07" db="EMBL/GenBank/DDBJ databases">
        <title>Tahibacter sp., a new gammaproteobacterium isolated from the silt sample collected at pig farm.</title>
        <authorList>
            <person name="Chen H."/>
        </authorList>
    </citation>
    <scope>NUCLEOTIDE SEQUENCE</scope>
    <source>
        <strain evidence="3">P2K</strain>
    </source>
</reference>
<dbReference type="InterPro" id="IPR025295">
    <property type="entry name" value="eCIS_core_dom"/>
</dbReference>
<feature type="region of interest" description="Disordered" evidence="1">
    <location>
        <begin position="146"/>
        <end position="195"/>
    </location>
</feature>
<evidence type="ECO:0000259" key="2">
    <source>
        <dbReference type="Pfam" id="PF13699"/>
    </source>
</evidence>
<keyword evidence="4" id="KW-1185">Reference proteome</keyword>
<feature type="compositionally biased region" description="Basic and acidic residues" evidence="1">
    <location>
        <begin position="154"/>
        <end position="176"/>
    </location>
</feature>
<protein>
    <submittedName>
        <fullName evidence="3">DUF4157 domain-containing protein</fullName>
    </submittedName>
</protein>
<organism evidence="3 4">
    <name type="scientific">Tahibacter harae</name>
    <dbReference type="NCBI Taxonomy" id="2963937"/>
    <lineage>
        <taxon>Bacteria</taxon>
        <taxon>Pseudomonadati</taxon>
        <taxon>Pseudomonadota</taxon>
        <taxon>Gammaproteobacteria</taxon>
        <taxon>Lysobacterales</taxon>
        <taxon>Rhodanobacteraceae</taxon>
        <taxon>Tahibacter</taxon>
    </lineage>
</organism>
<accession>A0ABT1QRI8</accession>
<dbReference type="EMBL" id="JANFQO010000007">
    <property type="protein sequence ID" value="MCQ4164909.1"/>
    <property type="molecule type" value="Genomic_DNA"/>
</dbReference>
<evidence type="ECO:0000256" key="1">
    <source>
        <dbReference type="SAM" id="MobiDB-lite"/>
    </source>
</evidence>
<evidence type="ECO:0000313" key="3">
    <source>
        <dbReference type="EMBL" id="MCQ4164909.1"/>
    </source>
</evidence>
<proteinExistence type="predicted"/>
<dbReference type="Proteomes" id="UP001165498">
    <property type="component" value="Unassembled WGS sequence"/>
</dbReference>